<protein>
    <submittedName>
        <fullName evidence="2">Uncharacterized protein</fullName>
    </submittedName>
</protein>
<keyword evidence="3" id="KW-1185">Reference proteome</keyword>
<evidence type="ECO:0000256" key="1">
    <source>
        <dbReference type="SAM" id="MobiDB-lite"/>
    </source>
</evidence>
<evidence type="ECO:0000313" key="3">
    <source>
        <dbReference type="Proteomes" id="UP001239795"/>
    </source>
</evidence>
<sequence>MPHESPDQATQARVSGVHIRRSVVGSPHSHPTRAGPSSTLLRWRPRCRLELCDMSFLFPSLDRADVRKREEEVP</sequence>
<evidence type="ECO:0000313" key="2">
    <source>
        <dbReference type="EMBL" id="KAK1453618.1"/>
    </source>
</evidence>
<dbReference type="Proteomes" id="UP001239795">
    <property type="component" value="Unassembled WGS sequence"/>
</dbReference>
<name>A0AAI9U896_9PEZI</name>
<feature type="region of interest" description="Disordered" evidence="1">
    <location>
        <begin position="1"/>
        <end position="38"/>
    </location>
</feature>
<gene>
    <name evidence="2" type="ORF">CMEL01_05277</name>
</gene>
<comment type="caution">
    <text evidence="2">The sequence shown here is derived from an EMBL/GenBank/DDBJ whole genome shotgun (WGS) entry which is preliminary data.</text>
</comment>
<proteinExistence type="predicted"/>
<dbReference type="AlphaFoldDB" id="A0AAI9U896"/>
<accession>A0AAI9U896</accession>
<reference evidence="2 3" key="1">
    <citation type="submission" date="2016-10" db="EMBL/GenBank/DDBJ databases">
        <title>The genome sequence of Colletotrichum fioriniae PJ7.</title>
        <authorList>
            <person name="Baroncelli R."/>
        </authorList>
    </citation>
    <scope>NUCLEOTIDE SEQUENCE [LARGE SCALE GENOMIC DNA]</scope>
    <source>
        <strain evidence="2">Col 31</strain>
    </source>
</reference>
<organism evidence="2 3">
    <name type="scientific">Colletotrichum melonis</name>
    <dbReference type="NCBI Taxonomy" id="1209925"/>
    <lineage>
        <taxon>Eukaryota</taxon>
        <taxon>Fungi</taxon>
        <taxon>Dikarya</taxon>
        <taxon>Ascomycota</taxon>
        <taxon>Pezizomycotina</taxon>
        <taxon>Sordariomycetes</taxon>
        <taxon>Hypocreomycetidae</taxon>
        <taxon>Glomerellales</taxon>
        <taxon>Glomerellaceae</taxon>
        <taxon>Colletotrichum</taxon>
        <taxon>Colletotrichum acutatum species complex</taxon>
    </lineage>
</organism>
<dbReference type="EMBL" id="MLGG01000035">
    <property type="protein sequence ID" value="KAK1453618.1"/>
    <property type="molecule type" value="Genomic_DNA"/>
</dbReference>